<dbReference type="Gene3D" id="3.40.50.300">
    <property type="entry name" value="P-loop containing nucleotide triphosphate hydrolases"/>
    <property type="match status" value="1"/>
</dbReference>
<dbReference type="InterPro" id="IPR051261">
    <property type="entry name" value="NLR"/>
</dbReference>
<dbReference type="STRING" id="48699.ENSPLAP00000004793"/>
<dbReference type="InterPro" id="IPR007111">
    <property type="entry name" value="NACHT_NTPase"/>
</dbReference>
<reference evidence="9" key="1">
    <citation type="submission" date="2025-08" db="UniProtKB">
        <authorList>
            <consortium name="Ensembl"/>
        </authorList>
    </citation>
    <scope>IDENTIFICATION</scope>
</reference>
<dbReference type="InterPro" id="IPR001611">
    <property type="entry name" value="Leu-rich_rpt"/>
</dbReference>
<evidence type="ECO:0000313" key="9">
    <source>
        <dbReference type="Ensembl" id="ENSPLAP00000004793.1"/>
    </source>
</evidence>
<keyword evidence="2" id="KW-0963">Cytoplasm</keyword>
<organism evidence="9 10">
    <name type="scientific">Poecilia latipinna</name>
    <name type="common">sailfin molly</name>
    <dbReference type="NCBI Taxonomy" id="48699"/>
    <lineage>
        <taxon>Eukaryota</taxon>
        <taxon>Metazoa</taxon>
        <taxon>Chordata</taxon>
        <taxon>Craniata</taxon>
        <taxon>Vertebrata</taxon>
        <taxon>Euteleostomi</taxon>
        <taxon>Actinopterygii</taxon>
        <taxon>Neopterygii</taxon>
        <taxon>Teleostei</taxon>
        <taxon>Neoteleostei</taxon>
        <taxon>Acanthomorphata</taxon>
        <taxon>Ovalentaria</taxon>
        <taxon>Atherinomorphae</taxon>
        <taxon>Cyprinodontiformes</taxon>
        <taxon>Poeciliidae</taxon>
        <taxon>Poeciliinae</taxon>
        <taxon>Poecilia</taxon>
    </lineage>
</organism>
<evidence type="ECO:0000256" key="1">
    <source>
        <dbReference type="ARBA" id="ARBA00004496"/>
    </source>
</evidence>
<keyword evidence="6" id="KW-0067">ATP-binding</keyword>
<dbReference type="InterPro" id="IPR004020">
    <property type="entry name" value="DAPIN"/>
</dbReference>
<dbReference type="GO" id="GO:0005524">
    <property type="term" value="F:ATP binding"/>
    <property type="evidence" value="ECO:0007669"/>
    <property type="project" value="UniProtKB-KW"/>
</dbReference>
<dbReference type="Pfam" id="PF17776">
    <property type="entry name" value="NLRC4_HD2"/>
    <property type="match status" value="1"/>
</dbReference>
<reference evidence="9" key="2">
    <citation type="submission" date="2025-09" db="UniProtKB">
        <authorList>
            <consortium name="Ensembl"/>
        </authorList>
    </citation>
    <scope>IDENTIFICATION</scope>
</reference>
<name>A0A3B3TW17_9TELE</name>
<evidence type="ECO:0000256" key="5">
    <source>
        <dbReference type="ARBA" id="ARBA00022741"/>
    </source>
</evidence>
<keyword evidence="4" id="KW-0677">Repeat</keyword>
<dbReference type="Ensembl" id="ENSPLAT00000009037.1">
    <property type="protein sequence ID" value="ENSPLAP00000004793.1"/>
    <property type="gene ID" value="ENSPLAG00000006586.1"/>
</dbReference>
<dbReference type="GO" id="GO:0005737">
    <property type="term" value="C:cytoplasm"/>
    <property type="evidence" value="ECO:0007669"/>
    <property type="project" value="UniProtKB-SubCell"/>
</dbReference>
<feature type="domain" description="Pyrin" evidence="7">
    <location>
        <begin position="15"/>
        <end position="73"/>
    </location>
</feature>
<feature type="domain" description="NACHT" evidence="8">
    <location>
        <begin position="181"/>
        <end position="320"/>
    </location>
</feature>
<dbReference type="Pfam" id="PF02758">
    <property type="entry name" value="PYRIN"/>
    <property type="match status" value="1"/>
</dbReference>
<proteinExistence type="predicted"/>
<dbReference type="InterPro" id="IPR032675">
    <property type="entry name" value="LRR_dom_sf"/>
</dbReference>
<evidence type="ECO:0000256" key="3">
    <source>
        <dbReference type="ARBA" id="ARBA00022614"/>
    </source>
</evidence>
<keyword evidence="10" id="KW-1185">Reference proteome</keyword>
<protein>
    <recommendedName>
        <fullName evidence="11">NACHT domain-containing protein</fullName>
    </recommendedName>
</protein>
<dbReference type="PROSITE" id="PS51450">
    <property type="entry name" value="LRR"/>
    <property type="match status" value="1"/>
</dbReference>
<dbReference type="Pfam" id="PF17779">
    <property type="entry name" value="WHD_NOD2"/>
    <property type="match status" value="1"/>
</dbReference>
<dbReference type="InterPro" id="IPR027417">
    <property type="entry name" value="P-loop_NTPase"/>
</dbReference>
<dbReference type="PANTHER" id="PTHR24106">
    <property type="entry name" value="NACHT, LRR AND CARD DOMAINS-CONTAINING"/>
    <property type="match status" value="1"/>
</dbReference>
<dbReference type="Pfam" id="PF05729">
    <property type="entry name" value="NACHT"/>
    <property type="match status" value="1"/>
</dbReference>
<comment type="subcellular location">
    <subcellularLocation>
        <location evidence="1">Cytoplasm</location>
    </subcellularLocation>
</comment>
<keyword evidence="3" id="KW-0433">Leucine-rich repeat</keyword>
<accession>A0A3B3TW17</accession>
<evidence type="ECO:0000256" key="4">
    <source>
        <dbReference type="ARBA" id="ARBA00022737"/>
    </source>
</evidence>
<evidence type="ECO:0000259" key="7">
    <source>
        <dbReference type="PROSITE" id="PS50824"/>
    </source>
</evidence>
<dbReference type="SMART" id="SM01289">
    <property type="entry name" value="PYRIN"/>
    <property type="match status" value="1"/>
</dbReference>
<dbReference type="InterPro" id="IPR041267">
    <property type="entry name" value="NLRP_HD2"/>
</dbReference>
<dbReference type="SUPFAM" id="SSF52047">
    <property type="entry name" value="RNI-like"/>
    <property type="match status" value="1"/>
</dbReference>
<dbReference type="InterPro" id="IPR041075">
    <property type="entry name" value="NOD1/2_WH"/>
</dbReference>
<dbReference type="PROSITE" id="PS50837">
    <property type="entry name" value="NACHT"/>
    <property type="match status" value="1"/>
</dbReference>
<evidence type="ECO:0000256" key="2">
    <source>
        <dbReference type="ARBA" id="ARBA00022490"/>
    </source>
</evidence>
<dbReference type="Gene3D" id="3.80.10.10">
    <property type="entry name" value="Ribonuclease Inhibitor"/>
    <property type="match status" value="1"/>
</dbReference>
<dbReference type="InterPro" id="IPR011029">
    <property type="entry name" value="DEATH-like_dom_sf"/>
</dbReference>
<evidence type="ECO:0000256" key="6">
    <source>
        <dbReference type="ARBA" id="ARBA00022840"/>
    </source>
</evidence>
<dbReference type="Gene3D" id="1.10.533.10">
    <property type="entry name" value="Death Domain, Fas"/>
    <property type="match status" value="1"/>
</dbReference>
<dbReference type="CDD" id="cd08321">
    <property type="entry name" value="Pyrin_ASC-like"/>
    <property type="match status" value="1"/>
</dbReference>
<dbReference type="PROSITE" id="PS50824">
    <property type="entry name" value="DAPIN"/>
    <property type="match status" value="1"/>
</dbReference>
<evidence type="ECO:0000313" key="10">
    <source>
        <dbReference type="Proteomes" id="UP000261500"/>
    </source>
</evidence>
<keyword evidence="5" id="KW-0547">Nucleotide-binding</keyword>
<dbReference type="SUPFAM" id="SSF47986">
    <property type="entry name" value="DEATH domain"/>
    <property type="match status" value="1"/>
</dbReference>
<sequence length="722" mass="81144">MLKSNYLICVQQDPMALKQILFETLQQLGDEEFRSFKWFLQQSDELDGLPVIPKSHLENADRQETVDQMVQKYNHLAVQVLKKNLQKIYRNDLQDQLANIHRGTSPGSWVGLISWSFGHEGWSSKRNTVSLDEGYTEPCITAGDRPASRFIRRIEMAFGEPSEPNISNIFTHRSGTKTNVRTVMTSGEAGVGKTFLVHKFVLDWTENRTSQDVHLIFPLNLVNFPRQETLSLSELIHTCIPGTAHMTKEELNRIFTSLEYKIIFVLDGLDVSQLPLDFTAAEKLPVDVTRAAPVGTLVTNLIRGHLLPSARLWITTRPSGAGQIPPEFIDMETELRGFSEQQKEKYFRRRFRDEEQACRVVSHVRVSPSLRYMCHVPVFCWITAGVLQAVLKTSTGGELPSTLTGIYIEILMAQIQTMKQKFGKPRSLKYLETLMKLAFNQLENGGLSFSVESIKEGDVNSFDDFSAYPEVFSQFFKEEHCLKMSGKKVFSFLHWSIVEFLAALFVVSRIGNKPKTAFPIPGFIYSQNSDGHLDTFLRFLLGLSLQRSQLHLEDLLPQTGSSSQSGQLTVDHVKNKIRNSPSPERKISLFPCLNELMDGSAVDEVQQFLKSETGSVDEPNTSLQKRLSLLSCQWLKPPRHHCELQLICCNLSEGSCGTLSSVLGSESCSLEELDLSSNDLQDSGLQLLSAGLSSPHCFLLIQLSVSFTAQTLAVAMFVFSAV</sequence>
<dbReference type="AlphaFoldDB" id="A0A3B3TW17"/>
<evidence type="ECO:0008006" key="11">
    <source>
        <dbReference type="Google" id="ProtNLM"/>
    </source>
</evidence>
<dbReference type="SMART" id="SM00368">
    <property type="entry name" value="LRR_RI"/>
    <property type="match status" value="1"/>
</dbReference>
<dbReference type="GeneTree" id="ENSGT01150000286904"/>
<dbReference type="Proteomes" id="UP000261500">
    <property type="component" value="Unplaced"/>
</dbReference>
<dbReference type="Pfam" id="PF13516">
    <property type="entry name" value="LRR_6"/>
    <property type="match status" value="1"/>
</dbReference>
<evidence type="ECO:0000259" key="8">
    <source>
        <dbReference type="PROSITE" id="PS50837"/>
    </source>
</evidence>